<evidence type="ECO:0000313" key="1">
    <source>
        <dbReference type="EMBL" id="NUI81664.1"/>
    </source>
</evidence>
<dbReference type="Pfam" id="PF16929">
    <property type="entry name" value="Asp2"/>
    <property type="match status" value="1"/>
</dbReference>
<dbReference type="GeneID" id="74185494"/>
<accession>A0ABX2LMC5</accession>
<dbReference type="RefSeq" id="WP_053029042.1">
    <property type="nucleotide sequence ID" value="NZ_CUEE01000001.1"/>
</dbReference>
<dbReference type="SUPFAM" id="SSF53474">
    <property type="entry name" value="alpha/beta-Hydrolases"/>
    <property type="match status" value="1"/>
</dbReference>
<reference evidence="1 2" key="1">
    <citation type="submission" date="2020-06" db="EMBL/GenBank/DDBJ databases">
        <title>Staphylococcus borealis sp. nov. -A novel member of the Staphylococcaceae family isolated from skin and blood in humans.</title>
        <authorList>
            <person name="Pain M."/>
            <person name="Wolden R."/>
            <person name="Jaen-Luchoro D."/>
            <person name="Salva-Serra F."/>
            <person name="Iglesias B.P."/>
            <person name="Karlsson R."/>
            <person name="Klingenberg C."/>
            <person name="Cavanagh J.P."/>
        </authorList>
    </citation>
    <scope>NUCLEOTIDE SEQUENCE [LARGE SCALE GENOMIC DNA]</scope>
    <source>
        <strain evidence="1 2">58-22</strain>
    </source>
</reference>
<name>A0ABX2LMC5_9STAP</name>
<organism evidence="1 2">
    <name type="scientific">Staphylococcus borealis</name>
    <dbReference type="NCBI Taxonomy" id="2742203"/>
    <lineage>
        <taxon>Bacteria</taxon>
        <taxon>Bacillati</taxon>
        <taxon>Bacillota</taxon>
        <taxon>Bacilli</taxon>
        <taxon>Bacillales</taxon>
        <taxon>Staphylococcaceae</taxon>
        <taxon>Staphylococcus</taxon>
    </lineage>
</organism>
<dbReference type="EMBL" id="JABVEG010000001">
    <property type="protein sequence ID" value="NUI81664.1"/>
    <property type="molecule type" value="Genomic_DNA"/>
</dbReference>
<comment type="caution">
    <text evidence="1">The sequence shown here is derived from an EMBL/GenBank/DDBJ whole genome shotgun (WGS) entry which is preliminary data.</text>
</comment>
<proteinExistence type="predicted"/>
<dbReference type="InterPro" id="IPR029058">
    <property type="entry name" value="AB_hydrolase_fold"/>
</dbReference>
<sequence length="520" mass="59543">MARKFRILQVGGQDLEPLFDSKKGVEWDYLDDALFTFDSGYIEAVKSIIETFGNFDLVFVQSAYSPELMDLLQIVTTPHNTVIDAQMWSPKYDDEPLIQHKFVKKLNYQTEEELHHKLLAVTFPGQYGDRISPIKTMVNPNFQGTYEYEGNKYLVLEGDFGNAFKPLVTWTQNLVNDKNIVNEIWPEYVIEGDVEIEYTFRLTPIWSANFPDVTLRYLQHDLTQPIQMPMWSEQANISVSLKAKGKGKLRIGAIHKRWSRLEMGQFIMGGQRFADEKRDEFIHYFNPGDMKPPLNVYFSGYRPAEGFEGYFMMNKMDAPFILIGDPRLEGGSFYLGSETFEQGVIDVIRHALDFLGFKHDELILSGLSMGSFGALYYAAQLEPAAVVVGKPLLNIGTIADNMKLLRPNEFGTANDVLLANERDNAMSNIQRLDTRFWEKLKASHLSHTIFAIAYMHNDDYDTKAFQNVSQVLEKQGAHMMSRGVPGRHNDDSPTITSWFVNFYNIILKDQFGRDSNVSIK</sequence>
<gene>
    <name evidence="1" type="primary">asp2</name>
    <name evidence="1" type="ORF">HUN84_02660</name>
</gene>
<evidence type="ECO:0000313" key="2">
    <source>
        <dbReference type="Proteomes" id="UP000610527"/>
    </source>
</evidence>
<dbReference type="InterPro" id="IPR022267">
    <property type="entry name" value="Asp2"/>
</dbReference>
<dbReference type="Proteomes" id="UP000610527">
    <property type="component" value="Unassembled WGS sequence"/>
</dbReference>
<protein>
    <submittedName>
        <fullName evidence="1">Accessory Sec system protein Asp2</fullName>
    </submittedName>
</protein>
<keyword evidence="2" id="KW-1185">Reference proteome</keyword>
<dbReference type="Gene3D" id="3.40.50.1820">
    <property type="entry name" value="alpha/beta hydrolase"/>
    <property type="match status" value="1"/>
</dbReference>
<dbReference type="NCBIfam" id="TIGR03712">
    <property type="entry name" value="acc_sec_asp2"/>
    <property type="match status" value="1"/>
</dbReference>